<comment type="similarity">
    <text evidence="2">Belongs to the amino acid-polyamine-organocation (APC) superfamily. Spore germination protein (SGP) (TC 2.A.3.9) family.</text>
</comment>
<organism evidence="9 10">
    <name type="scientific">Paenibacillus sacheonensis</name>
    <dbReference type="NCBI Taxonomy" id="742054"/>
    <lineage>
        <taxon>Bacteria</taxon>
        <taxon>Bacillati</taxon>
        <taxon>Bacillota</taxon>
        <taxon>Bacilli</taxon>
        <taxon>Bacillales</taxon>
        <taxon>Paenibacillaceae</taxon>
        <taxon>Paenibacillus</taxon>
    </lineage>
</organism>
<dbReference type="Proteomes" id="UP000558113">
    <property type="component" value="Unassembled WGS sequence"/>
</dbReference>
<evidence type="ECO:0000256" key="7">
    <source>
        <dbReference type="ARBA" id="ARBA00023136"/>
    </source>
</evidence>
<comment type="subcellular location">
    <subcellularLocation>
        <location evidence="1">Membrane</location>
        <topology evidence="1">Multi-pass membrane protein</topology>
    </subcellularLocation>
</comment>
<dbReference type="Pfam" id="PF03845">
    <property type="entry name" value="Spore_permease"/>
    <property type="match status" value="1"/>
</dbReference>
<feature type="transmembrane region" description="Helical" evidence="8">
    <location>
        <begin position="121"/>
        <end position="140"/>
    </location>
</feature>
<feature type="transmembrane region" description="Helical" evidence="8">
    <location>
        <begin position="307"/>
        <end position="323"/>
    </location>
</feature>
<evidence type="ECO:0000256" key="8">
    <source>
        <dbReference type="SAM" id="Phobius"/>
    </source>
</evidence>
<evidence type="ECO:0000313" key="10">
    <source>
        <dbReference type="Proteomes" id="UP000558113"/>
    </source>
</evidence>
<name>A0A7X4YUA0_9BACL</name>
<comment type="caution">
    <text evidence="9">The sequence shown here is derived from an EMBL/GenBank/DDBJ whole genome shotgun (WGS) entry which is preliminary data.</text>
</comment>
<evidence type="ECO:0000256" key="1">
    <source>
        <dbReference type="ARBA" id="ARBA00004141"/>
    </source>
</evidence>
<feature type="transmembrane region" description="Helical" evidence="8">
    <location>
        <begin position="12"/>
        <end position="33"/>
    </location>
</feature>
<feature type="transmembrane region" description="Helical" evidence="8">
    <location>
        <begin position="185"/>
        <end position="207"/>
    </location>
</feature>
<evidence type="ECO:0000313" key="9">
    <source>
        <dbReference type="EMBL" id="NBC72697.1"/>
    </source>
</evidence>
<feature type="transmembrane region" description="Helical" evidence="8">
    <location>
        <begin position="219"/>
        <end position="241"/>
    </location>
</feature>
<evidence type="ECO:0000256" key="4">
    <source>
        <dbReference type="ARBA" id="ARBA00022544"/>
    </source>
</evidence>
<protein>
    <submittedName>
        <fullName evidence="9">GerAB/ArcD/ProY family transporter</fullName>
    </submittedName>
</protein>
<accession>A0A7X4YUA0</accession>
<feature type="transmembrane region" description="Helical" evidence="8">
    <location>
        <begin position="269"/>
        <end position="287"/>
    </location>
</feature>
<feature type="transmembrane region" description="Helical" evidence="8">
    <location>
        <begin position="329"/>
        <end position="354"/>
    </location>
</feature>
<gene>
    <name evidence="9" type="ORF">GT003_27245</name>
</gene>
<reference evidence="9 10" key="1">
    <citation type="submission" date="2020-01" db="EMBL/GenBank/DDBJ databases">
        <title>Paenibacillus soybeanensis sp. nov. isolated from the nodules of soybean (Glycine max(L.) Merr).</title>
        <authorList>
            <person name="Wang H."/>
        </authorList>
    </citation>
    <scope>NUCLEOTIDE SEQUENCE [LARGE SCALE GENOMIC DNA]</scope>
    <source>
        <strain evidence="9 10">DSM 23054</strain>
    </source>
</reference>
<evidence type="ECO:0000256" key="6">
    <source>
        <dbReference type="ARBA" id="ARBA00022989"/>
    </source>
</evidence>
<evidence type="ECO:0000256" key="5">
    <source>
        <dbReference type="ARBA" id="ARBA00022692"/>
    </source>
</evidence>
<feature type="transmembrane region" description="Helical" evidence="8">
    <location>
        <begin position="83"/>
        <end position="109"/>
    </location>
</feature>
<keyword evidence="4" id="KW-0309">Germination</keyword>
<keyword evidence="7 8" id="KW-0472">Membrane</keyword>
<keyword evidence="6 8" id="KW-1133">Transmembrane helix</keyword>
<keyword evidence="3" id="KW-0813">Transport</keyword>
<dbReference type="GO" id="GO:0016020">
    <property type="term" value="C:membrane"/>
    <property type="evidence" value="ECO:0007669"/>
    <property type="project" value="UniProtKB-SubCell"/>
</dbReference>
<evidence type="ECO:0000256" key="2">
    <source>
        <dbReference type="ARBA" id="ARBA00007998"/>
    </source>
</evidence>
<feature type="transmembrane region" description="Helical" evidence="8">
    <location>
        <begin position="45"/>
        <end position="63"/>
    </location>
</feature>
<dbReference type="OrthoDB" id="2957438at2"/>
<dbReference type="InterPro" id="IPR004761">
    <property type="entry name" value="Spore_GerAB"/>
</dbReference>
<dbReference type="AlphaFoldDB" id="A0A7X4YUA0"/>
<keyword evidence="5 8" id="KW-0812">Transmembrane</keyword>
<proteinExistence type="inferred from homology"/>
<feature type="transmembrane region" description="Helical" evidence="8">
    <location>
        <begin position="147"/>
        <end position="165"/>
    </location>
</feature>
<evidence type="ECO:0000256" key="3">
    <source>
        <dbReference type="ARBA" id="ARBA00022448"/>
    </source>
</evidence>
<keyword evidence="10" id="KW-1185">Reference proteome</keyword>
<dbReference type="PANTHER" id="PTHR34975">
    <property type="entry name" value="SPORE GERMINATION PROTEIN A2"/>
    <property type="match status" value="1"/>
</dbReference>
<dbReference type="RefSeq" id="WP_161703943.1">
    <property type="nucleotide sequence ID" value="NZ_JAAAMU010000021.1"/>
</dbReference>
<dbReference type="PANTHER" id="PTHR34975:SF2">
    <property type="entry name" value="SPORE GERMINATION PROTEIN A2"/>
    <property type="match status" value="1"/>
</dbReference>
<dbReference type="GO" id="GO:0009847">
    <property type="term" value="P:spore germination"/>
    <property type="evidence" value="ECO:0007669"/>
    <property type="project" value="InterPro"/>
</dbReference>
<dbReference type="EMBL" id="JAAAMU010000021">
    <property type="protein sequence ID" value="NBC72697.1"/>
    <property type="molecule type" value="Genomic_DNA"/>
</dbReference>
<sequence length="364" mass="41513">MPTVKEKLSSFHVLILIYMTQTGVVIISLGQMLAQTFGLNGWLALPAYCIAVTVNLLLIGLIYRMGQGKSIFEIMEQRLPKALLAPLYLALTAVWSMLACLVAIEYVFIFQMIAFPTTNPVWFKLVIDLLAMLLCVKGVYTMSKASTVFFYLTVWMYPFSCLLFHEFSWKRMTPFFFHEGDFSPMGMTGIYTAFLGFELVMLLFGYVERSAKLMKMAIWANLLVFASYMYICLLVFGFFGFGELQHMQFPLIDMFAFVKFPFIERIENMLYGLLLFTMLSTMSMYYWSASEASGRLFTRVKPEYRGLALVAGTFFVGLIPDTLADVNVWLTWLGIAEICISFGLPLFLLALLMIRKEKGKTAHA</sequence>